<feature type="transmembrane region" description="Helical" evidence="7">
    <location>
        <begin position="111"/>
        <end position="132"/>
    </location>
</feature>
<comment type="caution">
    <text evidence="9">The sequence shown here is derived from an EMBL/GenBank/DDBJ whole genome shotgun (WGS) entry which is preliminary data.</text>
</comment>
<reference evidence="9 10" key="1">
    <citation type="submission" date="2017-02" db="EMBL/GenBank/DDBJ databases">
        <title>Draft genome sequence of Haemophilus paracuniculus CCUG 43573 type strain.</title>
        <authorList>
            <person name="Engstrom-Jakobsson H."/>
            <person name="Salva-Serra F."/>
            <person name="Thorell K."/>
            <person name="Gonzales-Siles L."/>
            <person name="Karlsson R."/>
            <person name="Boulund F."/>
            <person name="Engstrand L."/>
            <person name="Kristiansson E."/>
            <person name="Moore E."/>
        </authorList>
    </citation>
    <scope>NUCLEOTIDE SEQUENCE [LARGE SCALE GENOMIC DNA]</scope>
    <source>
        <strain evidence="9 10">CCUG 43573</strain>
    </source>
</reference>
<evidence type="ECO:0000256" key="4">
    <source>
        <dbReference type="ARBA" id="ARBA00022989"/>
    </source>
</evidence>
<dbReference type="STRING" id="734.B0187_09065"/>
<evidence type="ECO:0000256" key="5">
    <source>
        <dbReference type="ARBA" id="ARBA00023136"/>
    </source>
</evidence>
<keyword evidence="3" id="KW-0813">Transport</keyword>
<dbReference type="Gene3D" id="1.20.1510.10">
    <property type="entry name" value="Cation efflux protein transmembrane domain"/>
    <property type="match status" value="1"/>
</dbReference>
<dbReference type="OrthoDB" id="9809646at2"/>
<dbReference type="PANTHER" id="PTHR11562:SF17">
    <property type="entry name" value="RE54080P-RELATED"/>
    <property type="match status" value="1"/>
</dbReference>
<dbReference type="InterPro" id="IPR050681">
    <property type="entry name" value="CDF/SLC30A"/>
</dbReference>
<evidence type="ECO:0000256" key="7">
    <source>
        <dbReference type="SAM" id="Phobius"/>
    </source>
</evidence>
<evidence type="ECO:0000256" key="1">
    <source>
        <dbReference type="ARBA" id="ARBA00004141"/>
    </source>
</evidence>
<dbReference type="SUPFAM" id="SSF161111">
    <property type="entry name" value="Cation efflux protein transmembrane domain-like"/>
    <property type="match status" value="1"/>
</dbReference>
<feature type="transmembrane region" description="Helical" evidence="7">
    <location>
        <begin position="78"/>
        <end position="99"/>
    </location>
</feature>
<keyword evidence="5 7" id="KW-0472">Membrane</keyword>
<feature type="transmembrane region" description="Helical" evidence="7">
    <location>
        <begin position="21"/>
        <end position="40"/>
    </location>
</feature>
<evidence type="ECO:0000256" key="2">
    <source>
        <dbReference type="ARBA" id="ARBA00022692"/>
    </source>
</evidence>
<evidence type="ECO:0000313" key="10">
    <source>
        <dbReference type="Proteomes" id="UP000190867"/>
    </source>
</evidence>
<dbReference type="Proteomes" id="UP000190867">
    <property type="component" value="Unassembled WGS sequence"/>
</dbReference>
<name>A0A1T0AQJ5_9PAST</name>
<dbReference type="InterPro" id="IPR002524">
    <property type="entry name" value="Cation_efflux"/>
</dbReference>
<dbReference type="InterPro" id="IPR058533">
    <property type="entry name" value="Cation_efflux_TM"/>
</dbReference>
<dbReference type="Pfam" id="PF01545">
    <property type="entry name" value="Cation_efflux"/>
    <property type="match status" value="1"/>
</dbReference>
<evidence type="ECO:0000256" key="6">
    <source>
        <dbReference type="SAM" id="MobiDB-lite"/>
    </source>
</evidence>
<organism evidence="9 10">
    <name type="scientific">Haemophilus paracuniculus</name>
    <dbReference type="NCBI Taxonomy" id="734"/>
    <lineage>
        <taxon>Bacteria</taxon>
        <taxon>Pseudomonadati</taxon>
        <taxon>Pseudomonadota</taxon>
        <taxon>Gammaproteobacteria</taxon>
        <taxon>Pasteurellales</taxon>
        <taxon>Pasteurellaceae</taxon>
        <taxon>Haemophilus</taxon>
    </lineage>
</organism>
<dbReference type="GO" id="GO:0005886">
    <property type="term" value="C:plasma membrane"/>
    <property type="evidence" value="ECO:0007669"/>
    <property type="project" value="TreeGrafter"/>
</dbReference>
<keyword evidence="10" id="KW-1185">Reference proteome</keyword>
<proteinExistence type="predicted"/>
<dbReference type="GO" id="GO:0005385">
    <property type="term" value="F:zinc ion transmembrane transporter activity"/>
    <property type="evidence" value="ECO:0007669"/>
    <property type="project" value="TreeGrafter"/>
</dbReference>
<feature type="domain" description="Cation efflux protein transmembrane" evidence="8">
    <location>
        <begin position="19"/>
        <end position="200"/>
    </location>
</feature>
<keyword evidence="3" id="KW-0406">Ion transport</keyword>
<keyword evidence="4 7" id="KW-1133">Transmembrane helix</keyword>
<dbReference type="EMBL" id="MUYA01000014">
    <property type="protein sequence ID" value="OOR98230.1"/>
    <property type="molecule type" value="Genomic_DNA"/>
</dbReference>
<dbReference type="AlphaFoldDB" id="A0A1T0AQJ5"/>
<feature type="region of interest" description="Disordered" evidence="6">
    <location>
        <begin position="206"/>
        <end position="296"/>
    </location>
</feature>
<keyword evidence="2 7" id="KW-0812">Transmembrane</keyword>
<dbReference type="PANTHER" id="PTHR11562">
    <property type="entry name" value="CATION EFFLUX PROTEIN/ ZINC TRANSPORTER"/>
    <property type="match status" value="1"/>
</dbReference>
<gene>
    <name evidence="9" type="ORF">B0187_09065</name>
</gene>
<accession>A0A1T0AQJ5</accession>
<keyword evidence="3" id="KW-0864">Zinc transport</keyword>
<keyword evidence="3" id="KW-0862">Zinc</keyword>
<dbReference type="InterPro" id="IPR027469">
    <property type="entry name" value="Cation_efflux_TMD_sf"/>
</dbReference>
<feature type="transmembrane region" description="Helical" evidence="7">
    <location>
        <begin position="52"/>
        <end position="71"/>
    </location>
</feature>
<sequence>MAHSHANCPSHSIKNTQVLKVSFAIITAFMVVEYLGGYFFNSLALMADAGHMLNDSISLGLALFALTIAAKNIRLSKWLAFINGASLLVIAAFIIWEAIERLQNPPEMKSLPMLMVATLGLIVNIIVAKMMLSADHDNLNIRAAYLHVMADLLGSVVAIISGLSALFFGWLWVDPLASLLLSLIILRSGWQVTVAAMQALSSPDDKPFNVHTHSHGDHSHAHGGSCDHSHDHEENEAHDHGDGVKCNHDHQNEKQPRSHSDGSACNHDHSNDAHDHEHNDKEEKVVEHQHSEKCKH</sequence>
<dbReference type="NCBIfam" id="TIGR01297">
    <property type="entry name" value="CDF"/>
    <property type="match status" value="1"/>
</dbReference>
<comment type="subcellular location">
    <subcellularLocation>
        <location evidence="1">Membrane</location>
        <topology evidence="1">Multi-pass membrane protein</topology>
    </subcellularLocation>
</comment>
<evidence type="ECO:0000259" key="8">
    <source>
        <dbReference type="Pfam" id="PF01545"/>
    </source>
</evidence>
<evidence type="ECO:0000313" key="9">
    <source>
        <dbReference type="EMBL" id="OOR98230.1"/>
    </source>
</evidence>
<evidence type="ECO:0000256" key="3">
    <source>
        <dbReference type="ARBA" id="ARBA00022906"/>
    </source>
</evidence>
<protein>
    <recommendedName>
        <fullName evidence="8">Cation efflux protein transmembrane domain-containing protein</fullName>
    </recommendedName>
</protein>
<feature type="transmembrane region" description="Helical" evidence="7">
    <location>
        <begin position="144"/>
        <end position="173"/>
    </location>
</feature>